<dbReference type="InterPro" id="IPR019734">
    <property type="entry name" value="TPR_rpt"/>
</dbReference>
<dbReference type="Gene3D" id="1.25.40.10">
    <property type="entry name" value="Tetratricopeptide repeat domain"/>
    <property type="match status" value="2"/>
</dbReference>
<dbReference type="SUPFAM" id="SSF48452">
    <property type="entry name" value="TPR-like"/>
    <property type="match status" value="1"/>
</dbReference>
<reference evidence="5" key="1">
    <citation type="submission" date="2014-10" db="EMBL/GenBank/DDBJ databases">
        <title>Genome sequencing of Vitellibacter sp. D-24.</title>
        <authorList>
            <person name="Thevarajoo S."/>
            <person name="Selvaratnam C."/>
            <person name="Goh K.M."/>
            <person name="Chong C.S."/>
        </authorList>
    </citation>
    <scope>NUCLEOTIDE SEQUENCE [LARGE SCALE GENOMIC DNA]</scope>
    <source>
        <strain evidence="5">D-24</strain>
    </source>
</reference>
<protein>
    <submittedName>
        <fullName evidence="4">Uncharacterized protein</fullName>
    </submittedName>
</protein>
<accession>A0A137RJ52</accession>
<feature type="repeat" description="TPR" evidence="3">
    <location>
        <begin position="290"/>
        <end position="323"/>
    </location>
</feature>
<dbReference type="AlphaFoldDB" id="A0A137RJ52"/>
<proteinExistence type="predicted"/>
<dbReference type="GO" id="GO:0000993">
    <property type="term" value="F:RNA polymerase II complex binding"/>
    <property type="evidence" value="ECO:0007669"/>
    <property type="project" value="TreeGrafter"/>
</dbReference>
<dbReference type="PANTHER" id="PTHR14027">
    <property type="entry name" value="RNA POLYMERASE-ASSOCIATED PROTEIN CTR9"/>
    <property type="match status" value="1"/>
</dbReference>
<evidence type="ECO:0000256" key="1">
    <source>
        <dbReference type="ARBA" id="ARBA00022737"/>
    </source>
</evidence>
<reference evidence="4 5" key="2">
    <citation type="journal article" date="2016" name="Int. J. Syst. Evol. Microbiol.">
        <title>Vitellibacter aquimaris sp. nov., a marine bacterium isolated from seawater.</title>
        <authorList>
            <person name="Thevarajoo S."/>
            <person name="Selvaratnam C."/>
            <person name="Goh K.M."/>
            <person name="Hong K.W."/>
            <person name="Chan X.Y."/>
            <person name="Chan K.G."/>
            <person name="Chong C.S."/>
        </authorList>
    </citation>
    <scope>NUCLEOTIDE SEQUENCE [LARGE SCALE GENOMIC DNA]</scope>
    <source>
        <strain evidence="4 5">D-24</strain>
    </source>
</reference>
<dbReference type="PROSITE" id="PS50005">
    <property type="entry name" value="TPR"/>
    <property type="match status" value="1"/>
</dbReference>
<dbReference type="InterPro" id="IPR031101">
    <property type="entry name" value="Ctr9"/>
</dbReference>
<keyword evidence="2 3" id="KW-0802">TPR repeat</keyword>
<gene>
    <name evidence="4" type="ORF">LS48_07065</name>
</gene>
<dbReference type="STRING" id="1548749.LS48_07065"/>
<dbReference type="RefSeq" id="WP_062621396.1">
    <property type="nucleotide sequence ID" value="NZ_JRWG01000003.1"/>
</dbReference>
<dbReference type="SMART" id="SM00028">
    <property type="entry name" value="TPR"/>
    <property type="match status" value="4"/>
</dbReference>
<dbReference type="EMBL" id="JRWG01000003">
    <property type="protein sequence ID" value="KXO00217.1"/>
    <property type="molecule type" value="Genomic_DNA"/>
</dbReference>
<dbReference type="PANTHER" id="PTHR14027:SF2">
    <property type="entry name" value="RNA POLYMERASE-ASSOCIATED PROTEIN CTR9 HOMOLOG"/>
    <property type="match status" value="1"/>
</dbReference>
<sequence>MKTRILITGLAFVSAISFGQKKEIKKAEKAVKSNEYSEALTYLGEAEAMLGSADNDMKAEFYAVKGEALLGSAGSDFKKLKGAAEAFSTSISLNPKIESEISEQLQNLRATLINSAIKDQNAQQYKMATDKLYTSYMVTKKDTSDLYFAAGNAVNGQDYDTAIKYYQMLLDLGYTGATKEFVATSKETGQVEAFENENIRNIAVKSGEFIKPESRVTESRKGEILRNMTLIYIERGDTEKAKALIKTARAENPDDVFLMRADADMSYKMGDNARYNELMEKIVASDPENPELYFNLGISNDQLGNQEKALEYYNKALELRPDYEAALINLAALKLSGEDKIVEEMNSLGNSAADNKRYDELKKQREQSYKEALPYLEKARAINPSNQNVLKYLMNIYSQIGEDAKYKETKAKLEALEAQG</sequence>
<keyword evidence="1" id="KW-0677">Repeat</keyword>
<dbReference type="Pfam" id="PF00515">
    <property type="entry name" value="TPR_1"/>
    <property type="match status" value="1"/>
</dbReference>
<keyword evidence="5" id="KW-1185">Reference proteome</keyword>
<evidence type="ECO:0000256" key="3">
    <source>
        <dbReference type="PROSITE-ProRule" id="PRU00339"/>
    </source>
</evidence>
<evidence type="ECO:0000313" key="4">
    <source>
        <dbReference type="EMBL" id="KXO00217.1"/>
    </source>
</evidence>
<name>A0A137RJ52_9FLAO</name>
<dbReference type="GO" id="GO:0006355">
    <property type="term" value="P:regulation of DNA-templated transcription"/>
    <property type="evidence" value="ECO:0007669"/>
    <property type="project" value="InterPro"/>
</dbReference>
<evidence type="ECO:0000313" key="5">
    <source>
        <dbReference type="Proteomes" id="UP000070138"/>
    </source>
</evidence>
<dbReference type="PROSITE" id="PS50293">
    <property type="entry name" value="TPR_REGION"/>
    <property type="match status" value="1"/>
</dbReference>
<dbReference type="Proteomes" id="UP000070138">
    <property type="component" value="Unassembled WGS sequence"/>
</dbReference>
<comment type="caution">
    <text evidence="4">The sequence shown here is derived from an EMBL/GenBank/DDBJ whole genome shotgun (WGS) entry which is preliminary data.</text>
</comment>
<dbReference type="InterPro" id="IPR011990">
    <property type="entry name" value="TPR-like_helical_dom_sf"/>
</dbReference>
<organism evidence="4 5">
    <name type="scientific">Aequorivita aquimaris</name>
    <dbReference type="NCBI Taxonomy" id="1548749"/>
    <lineage>
        <taxon>Bacteria</taxon>
        <taxon>Pseudomonadati</taxon>
        <taxon>Bacteroidota</taxon>
        <taxon>Flavobacteriia</taxon>
        <taxon>Flavobacteriales</taxon>
        <taxon>Flavobacteriaceae</taxon>
        <taxon>Aequorivita</taxon>
    </lineage>
</organism>
<dbReference type="GO" id="GO:0006368">
    <property type="term" value="P:transcription elongation by RNA polymerase II"/>
    <property type="evidence" value="ECO:0007669"/>
    <property type="project" value="TreeGrafter"/>
</dbReference>
<dbReference type="OrthoDB" id="1149028at2"/>
<evidence type="ECO:0000256" key="2">
    <source>
        <dbReference type="ARBA" id="ARBA00022803"/>
    </source>
</evidence>